<name>U7QG96_9CYAN</name>
<evidence type="ECO:0000313" key="1">
    <source>
        <dbReference type="EMBL" id="ERT06984.1"/>
    </source>
</evidence>
<keyword evidence="2" id="KW-1185">Reference proteome</keyword>
<protein>
    <recommendedName>
        <fullName evidence="3">Nucleotidyltransferase domain protein</fullName>
    </recommendedName>
</protein>
<reference evidence="1 2" key="1">
    <citation type="journal article" date="2013" name="Front. Microbiol.">
        <title>Comparative genomic analyses of the cyanobacterium, Lyngbya aestuarii BL J, a powerful hydrogen producer.</title>
        <authorList>
            <person name="Kothari A."/>
            <person name="Vaughn M."/>
            <person name="Garcia-Pichel F."/>
        </authorList>
    </citation>
    <scope>NUCLEOTIDE SEQUENCE [LARGE SCALE GENOMIC DNA]</scope>
    <source>
        <strain evidence="1 2">BL J</strain>
    </source>
</reference>
<gene>
    <name evidence="1" type="ORF">M595_3026</name>
</gene>
<comment type="caution">
    <text evidence="1">The sequence shown here is derived from an EMBL/GenBank/DDBJ whole genome shotgun (WGS) entry which is preliminary data.</text>
</comment>
<proteinExistence type="predicted"/>
<sequence length="313" mass="35768">MRATDDSIFGFNVSPHPLFSGRYCHFSIDLVVSQMGEILEIGQMLTVDEAGFIIREASIDKILAEWRLLVDRVILAYQTYWNEAIHSIYIRGSVAVGKAISGVSDLDSFAVVNTEKLQLDDSWFDPVKKQLQLEYPFCTGVELKALEAEGLLNFNLENYNHLRMLLKTQAACVCGEDISLQFPSYKPDINAVSHGFNLEEDLQRVLIDLQQLCKTESATVQKICQWIMKRIVRSGFEIVMETAQCYTRDLYPCYQLFSRYFPEKQSQMYQALTWAINPIDDPVKISKFLNSFGGWLVEEIDLCYPPLTVPPQS</sequence>
<evidence type="ECO:0000313" key="2">
    <source>
        <dbReference type="Proteomes" id="UP000017127"/>
    </source>
</evidence>
<dbReference type="EMBL" id="AUZM01000027">
    <property type="protein sequence ID" value="ERT06984.1"/>
    <property type="molecule type" value="Genomic_DNA"/>
</dbReference>
<dbReference type="Proteomes" id="UP000017127">
    <property type="component" value="Unassembled WGS sequence"/>
</dbReference>
<dbReference type="PATRIC" id="fig|1348334.3.peg.2928"/>
<dbReference type="AlphaFoldDB" id="U7QG96"/>
<organism evidence="1 2">
    <name type="scientific">Lyngbya aestuarii BL J</name>
    <dbReference type="NCBI Taxonomy" id="1348334"/>
    <lineage>
        <taxon>Bacteria</taxon>
        <taxon>Bacillati</taxon>
        <taxon>Cyanobacteriota</taxon>
        <taxon>Cyanophyceae</taxon>
        <taxon>Oscillatoriophycideae</taxon>
        <taxon>Oscillatoriales</taxon>
        <taxon>Microcoleaceae</taxon>
        <taxon>Lyngbya</taxon>
    </lineage>
</organism>
<dbReference type="RefSeq" id="WP_023066755.1">
    <property type="nucleotide sequence ID" value="NZ_AUZM01000027.1"/>
</dbReference>
<accession>U7QG96</accession>
<evidence type="ECO:0008006" key="3">
    <source>
        <dbReference type="Google" id="ProtNLM"/>
    </source>
</evidence>